<dbReference type="GO" id="GO:0004497">
    <property type="term" value="F:monooxygenase activity"/>
    <property type="evidence" value="ECO:0007669"/>
    <property type="project" value="TreeGrafter"/>
</dbReference>
<dbReference type="PRINTS" id="PR00368">
    <property type="entry name" value="FADPNR"/>
</dbReference>
<gene>
    <name evidence="2" type="ORF">EDD30_0979</name>
</gene>
<dbReference type="PANTHER" id="PTHR43539:SF78">
    <property type="entry name" value="FLAVIN-CONTAINING MONOOXYGENASE"/>
    <property type="match status" value="1"/>
</dbReference>
<comment type="caution">
    <text evidence="2">The sequence shown here is derived from an EMBL/GenBank/DDBJ whole genome shotgun (WGS) entry which is preliminary data.</text>
</comment>
<organism evidence="2 3">
    <name type="scientific">Couchioplanes caeruleus</name>
    <dbReference type="NCBI Taxonomy" id="56438"/>
    <lineage>
        <taxon>Bacteria</taxon>
        <taxon>Bacillati</taxon>
        <taxon>Actinomycetota</taxon>
        <taxon>Actinomycetes</taxon>
        <taxon>Micromonosporales</taxon>
        <taxon>Micromonosporaceae</taxon>
        <taxon>Couchioplanes</taxon>
    </lineage>
</organism>
<dbReference type="PRINTS" id="PR00469">
    <property type="entry name" value="PNDRDTASEII"/>
</dbReference>
<evidence type="ECO:0000256" key="1">
    <source>
        <dbReference type="ARBA" id="ARBA00023002"/>
    </source>
</evidence>
<dbReference type="AlphaFoldDB" id="A0A3N1GDD7"/>
<evidence type="ECO:0000313" key="3">
    <source>
        <dbReference type="Proteomes" id="UP000271683"/>
    </source>
</evidence>
<dbReference type="Gene3D" id="3.50.50.60">
    <property type="entry name" value="FAD/NAD(P)-binding domain"/>
    <property type="match status" value="1"/>
</dbReference>
<dbReference type="GO" id="GO:0050660">
    <property type="term" value="F:flavin adenine dinucleotide binding"/>
    <property type="evidence" value="ECO:0007669"/>
    <property type="project" value="TreeGrafter"/>
</dbReference>
<dbReference type="SUPFAM" id="SSF51905">
    <property type="entry name" value="FAD/NAD(P)-binding domain"/>
    <property type="match status" value="1"/>
</dbReference>
<evidence type="ECO:0000313" key="2">
    <source>
        <dbReference type="EMBL" id="ROP28247.1"/>
    </source>
</evidence>
<sequence>MPGMTLLDAVVIGAGQAGLATAHVLRRHGLDPLLLEAGPSPTGSWSRYYDSLTLFSPARFSELPGLRFPGDPERYPTRDEVVAYLAAYAEGLDVPIEVNTRAVAVTRTAQGFVTRAGDGREFTSRLVISASGGFGAPYRPALPGLDGFAGTVLHSADYRAPEPFAGKRVVVMGAGNSAVQIAVELAEVAAVTLASRGPVRFMPQRPLGRDLHEWLHRSGLERLPLGRLLRGRTVRVLDDGRYRAAIEAGRPDWRPMFARLTPDAVAWADGMVEPVDVVLLATGFRPQVAHLAGCAGRDGRSALDGTGYPVHDRGASITVPGLGFVGLEGQRGIASATLRGVGRDAAHVVQRLTADVRRMAAVGAA</sequence>
<dbReference type="SUPFAM" id="SSF51735">
    <property type="entry name" value="NAD(P)-binding Rossmann-fold domains"/>
    <property type="match status" value="1"/>
</dbReference>
<dbReference type="InterPro" id="IPR036188">
    <property type="entry name" value="FAD/NAD-bd_sf"/>
</dbReference>
<dbReference type="Pfam" id="PF13738">
    <property type="entry name" value="Pyr_redox_3"/>
    <property type="match status" value="1"/>
</dbReference>
<keyword evidence="1" id="KW-0560">Oxidoreductase</keyword>
<dbReference type="InterPro" id="IPR036291">
    <property type="entry name" value="NAD(P)-bd_dom_sf"/>
</dbReference>
<reference evidence="2 3" key="1">
    <citation type="submission" date="2018-11" db="EMBL/GenBank/DDBJ databases">
        <title>Sequencing the genomes of 1000 actinobacteria strains.</title>
        <authorList>
            <person name="Klenk H.-P."/>
        </authorList>
    </citation>
    <scope>NUCLEOTIDE SEQUENCE [LARGE SCALE GENOMIC DNA]</scope>
    <source>
        <strain evidence="2 3">DSM 43634</strain>
    </source>
</reference>
<dbReference type="InterPro" id="IPR050982">
    <property type="entry name" value="Auxin_biosynth/cation_transpt"/>
</dbReference>
<accession>A0A3N1GDD7</accession>
<proteinExistence type="predicted"/>
<dbReference type="EMBL" id="RJKL01000001">
    <property type="protein sequence ID" value="ROP28247.1"/>
    <property type="molecule type" value="Genomic_DNA"/>
</dbReference>
<name>A0A3N1GDD7_9ACTN</name>
<protein>
    <submittedName>
        <fullName evidence="2">Putative flavoprotein involved in K+ transport</fullName>
    </submittedName>
</protein>
<dbReference type="Proteomes" id="UP000271683">
    <property type="component" value="Unassembled WGS sequence"/>
</dbReference>
<dbReference type="PANTHER" id="PTHR43539">
    <property type="entry name" value="FLAVIN-BINDING MONOOXYGENASE-LIKE PROTEIN (AFU_ORTHOLOGUE AFUA_4G09220)"/>
    <property type="match status" value="1"/>
</dbReference>